<accession>A0A9N8DMH4</accession>
<organism evidence="1 2">
    <name type="scientific">Seminavis robusta</name>
    <dbReference type="NCBI Taxonomy" id="568900"/>
    <lineage>
        <taxon>Eukaryota</taxon>
        <taxon>Sar</taxon>
        <taxon>Stramenopiles</taxon>
        <taxon>Ochrophyta</taxon>
        <taxon>Bacillariophyta</taxon>
        <taxon>Bacillariophyceae</taxon>
        <taxon>Bacillariophycidae</taxon>
        <taxon>Naviculales</taxon>
        <taxon>Naviculaceae</taxon>
        <taxon>Seminavis</taxon>
    </lineage>
</organism>
<gene>
    <name evidence="1" type="ORF">SEMRO_225_G091890.1</name>
</gene>
<dbReference type="AlphaFoldDB" id="A0A9N8DMH4"/>
<protein>
    <submittedName>
        <fullName evidence="1">Uncharacterized protein</fullName>
    </submittedName>
</protein>
<dbReference type="Gene3D" id="3.40.50.80">
    <property type="entry name" value="Nucleotide-binding domain of ferredoxin-NADP reductase (FNR) module"/>
    <property type="match status" value="1"/>
</dbReference>
<proteinExistence type="predicted"/>
<evidence type="ECO:0000313" key="2">
    <source>
        <dbReference type="Proteomes" id="UP001153069"/>
    </source>
</evidence>
<evidence type="ECO:0000313" key="1">
    <source>
        <dbReference type="EMBL" id="CAB9505269.1"/>
    </source>
</evidence>
<name>A0A9N8DMH4_9STRA</name>
<dbReference type="Proteomes" id="UP001153069">
    <property type="component" value="Unassembled WGS sequence"/>
</dbReference>
<keyword evidence="2" id="KW-1185">Reference proteome</keyword>
<dbReference type="InterPro" id="IPR039261">
    <property type="entry name" value="FNR_nucleotide-bd"/>
</dbReference>
<sequence length="153" mass="17202">MQTGNREVLNRLDVVWRERNCSVVRGLLQELSLSWAQLVAHYGPEASKVCRLSIYVTGEDTEERRELAREVEKVLPGRLKTGRARFDEILENHTIELAKSESRQSVTLLTYCGGSNAKKTLREAKIRCDLLAAATGNEKHQMDFVAENFGPGA</sequence>
<reference evidence="1" key="1">
    <citation type="submission" date="2020-06" db="EMBL/GenBank/DDBJ databases">
        <authorList>
            <consortium name="Plant Systems Biology data submission"/>
        </authorList>
    </citation>
    <scope>NUCLEOTIDE SEQUENCE</scope>
    <source>
        <strain evidence="1">D6</strain>
    </source>
</reference>
<comment type="caution">
    <text evidence="1">The sequence shown here is derived from an EMBL/GenBank/DDBJ whole genome shotgun (WGS) entry which is preliminary data.</text>
</comment>
<dbReference type="EMBL" id="CAICTM010000224">
    <property type="protein sequence ID" value="CAB9505269.1"/>
    <property type="molecule type" value="Genomic_DNA"/>
</dbReference>